<dbReference type="InterPro" id="IPR044929">
    <property type="entry name" value="DNA/RNA_non-sp_Endonuclease_sf"/>
</dbReference>
<keyword evidence="4 9" id="KW-0479">Metal-binding</keyword>
<evidence type="ECO:0000256" key="2">
    <source>
        <dbReference type="ARBA" id="ARBA00010052"/>
    </source>
</evidence>
<comment type="cofactor">
    <cofactor evidence="1">
        <name>Mg(2+)</name>
        <dbReference type="ChEBI" id="CHEBI:18420"/>
    </cofactor>
</comment>
<evidence type="ECO:0000256" key="9">
    <source>
        <dbReference type="PIRSR" id="PIRSR640255-2"/>
    </source>
</evidence>
<dbReference type="PANTHER" id="PTHR13966:SF5">
    <property type="entry name" value="ENDONUCLEASE G, MITOCHONDRIAL"/>
    <property type="match status" value="1"/>
</dbReference>
<dbReference type="EMBL" id="JAERQG010000002">
    <property type="protein sequence ID" value="MBL0765729.1"/>
    <property type="molecule type" value="Genomic_DNA"/>
</dbReference>
<protein>
    <submittedName>
        <fullName evidence="13">DNA/RNA non-specific endonuclease</fullName>
    </submittedName>
</protein>
<keyword evidence="3" id="KW-0540">Nuclease</keyword>
<evidence type="ECO:0000256" key="1">
    <source>
        <dbReference type="ARBA" id="ARBA00001946"/>
    </source>
</evidence>
<evidence type="ECO:0000256" key="5">
    <source>
        <dbReference type="ARBA" id="ARBA00022759"/>
    </source>
</evidence>
<accession>A0A937AHN7</accession>
<dbReference type="GO" id="GO:0046872">
    <property type="term" value="F:metal ion binding"/>
    <property type="evidence" value="ECO:0007669"/>
    <property type="project" value="UniProtKB-KW"/>
</dbReference>
<dbReference type="GO" id="GO:0004519">
    <property type="term" value="F:endonuclease activity"/>
    <property type="evidence" value="ECO:0007669"/>
    <property type="project" value="UniProtKB-KW"/>
</dbReference>
<evidence type="ECO:0000259" key="11">
    <source>
        <dbReference type="SMART" id="SM00477"/>
    </source>
</evidence>
<dbReference type="InterPro" id="IPR020821">
    <property type="entry name" value="ENPP1-3/EXOG-like_nuc-like"/>
</dbReference>
<evidence type="ECO:0000256" key="4">
    <source>
        <dbReference type="ARBA" id="ARBA00022723"/>
    </source>
</evidence>
<keyword evidence="14" id="KW-1185">Reference proteome</keyword>
<reference evidence="13" key="1">
    <citation type="submission" date="2021-01" db="EMBL/GenBank/DDBJ databases">
        <title>Marivirga sp. nov., isolated from intertidal surface sediments.</title>
        <authorList>
            <person name="Zhang M."/>
        </authorList>
    </citation>
    <scope>NUCLEOTIDE SEQUENCE</scope>
    <source>
        <strain evidence="13">SM1354</strain>
    </source>
</reference>
<dbReference type="SUPFAM" id="SSF54060">
    <property type="entry name" value="His-Me finger endonucleases"/>
    <property type="match status" value="1"/>
</dbReference>
<evidence type="ECO:0000313" key="14">
    <source>
        <dbReference type="Proteomes" id="UP000642920"/>
    </source>
</evidence>
<dbReference type="Gene3D" id="3.40.570.10">
    <property type="entry name" value="Extracellular Endonuclease, subunit A"/>
    <property type="match status" value="1"/>
</dbReference>
<dbReference type="GO" id="GO:0003676">
    <property type="term" value="F:nucleic acid binding"/>
    <property type="evidence" value="ECO:0007669"/>
    <property type="project" value="InterPro"/>
</dbReference>
<dbReference type="AlphaFoldDB" id="A0A937AHN7"/>
<dbReference type="CDD" id="cd00091">
    <property type="entry name" value="NUC"/>
    <property type="match status" value="1"/>
</dbReference>
<comment type="similarity">
    <text evidence="2">Belongs to the DNA/RNA non-specific endonuclease family.</text>
</comment>
<evidence type="ECO:0000256" key="10">
    <source>
        <dbReference type="SAM" id="MobiDB-lite"/>
    </source>
</evidence>
<feature type="compositionally biased region" description="Low complexity" evidence="10">
    <location>
        <begin position="232"/>
        <end position="241"/>
    </location>
</feature>
<dbReference type="Proteomes" id="UP000642920">
    <property type="component" value="Unassembled WGS sequence"/>
</dbReference>
<dbReference type="PROSITE" id="PS01070">
    <property type="entry name" value="NUCLEASE_NON_SPEC"/>
    <property type="match status" value="1"/>
</dbReference>
<dbReference type="Pfam" id="PF01223">
    <property type="entry name" value="Endonuclease_NS"/>
    <property type="match status" value="1"/>
</dbReference>
<dbReference type="InterPro" id="IPR040255">
    <property type="entry name" value="Non-specific_endonuclease"/>
</dbReference>
<evidence type="ECO:0000313" key="13">
    <source>
        <dbReference type="EMBL" id="MBL0765729.1"/>
    </source>
</evidence>
<organism evidence="13 14">
    <name type="scientific">Marivirga atlantica</name>
    <dbReference type="NCBI Taxonomy" id="1548457"/>
    <lineage>
        <taxon>Bacteria</taxon>
        <taxon>Pseudomonadati</taxon>
        <taxon>Bacteroidota</taxon>
        <taxon>Cytophagia</taxon>
        <taxon>Cytophagales</taxon>
        <taxon>Marivirgaceae</taxon>
        <taxon>Marivirga</taxon>
    </lineage>
</organism>
<feature type="active site" description="Proton acceptor" evidence="8">
    <location>
        <position position="310"/>
    </location>
</feature>
<comment type="caution">
    <text evidence="13">The sequence shown here is derived from an EMBL/GenBank/DDBJ whole genome shotgun (WGS) entry which is preliminary data.</text>
</comment>
<dbReference type="InterPro" id="IPR001604">
    <property type="entry name" value="Endo_G_ENPP1-like_dom"/>
</dbReference>
<dbReference type="SMART" id="SM00477">
    <property type="entry name" value="NUC"/>
    <property type="match status" value="1"/>
</dbReference>
<keyword evidence="5 13" id="KW-0255">Endonuclease</keyword>
<name>A0A937AHN7_9BACT</name>
<dbReference type="PROSITE" id="PS51257">
    <property type="entry name" value="PROKAR_LIPOPROTEIN"/>
    <property type="match status" value="1"/>
</dbReference>
<keyword evidence="6" id="KW-0378">Hydrolase</keyword>
<dbReference type="PANTHER" id="PTHR13966">
    <property type="entry name" value="ENDONUCLEASE RELATED"/>
    <property type="match status" value="1"/>
</dbReference>
<feature type="compositionally biased region" description="Polar residues" evidence="10">
    <location>
        <begin position="221"/>
        <end position="231"/>
    </location>
</feature>
<proteinExistence type="inferred from homology"/>
<sequence length="472" mass="50812">MKKQISGIVFLIILFTFGCTEETVNPKKDSKSLLNIVGEISAHTEQIEGDFAQGHQHTNERTSSFTETFESASKGSYSGGTISVGSGSWYLTDALIGTLSSDRKYNSRSVRIRNTGYAIMSFNMDNGVSTVKVRHAKFGSDGNSSWRLIYSTDNGSSWYFVGSTINTTSTSLNTASFTINYSGAVRLGIYKTAGGSNRINVDNIEVTAYGSSSGGGSGSGTASRDNNMTFGNPSDASSSSSNNYLINRSDYALSYNNAKGTANWVSWHLSTAWTGSASRCDCFKSDTALPSSFFRAVSSDYTNSGYDRGHLCPSADRTYTSTANSNTFYMTNIVPQAADNNQRSWATLENYCRTLASQGNELHIVAGVAGTGGTGKNGYKTTIDGGNITVPDSFWKVILVQPNGTNDVGRVTTSTRVIAVNIPNDQGIGTNWASYRTTVDYIENITGLDLFENINNSTESYLESRVDNGPTN</sequence>
<feature type="region of interest" description="Disordered" evidence="10">
    <location>
        <begin position="211"/>
        <end position="241"/>
    </location>
</feature>
<dbReference type="InterPro" id="IPR018524">
    <property type="entry name" value="DNA/RNA_endonuclease_AS"/>
</dbReference>
<dbReference type="RefSeq" id="WP_201920913.1">
    <property type="nucleotide sequence ID" value="NZ_JAERQG010000002.1"/>
</dbReference>
<evidence type="ECO:0000256" key="6">
    <source>
        <dbReference type="ARBA" id="ARBA00022801"/>
    </source>
</evidence>
<gene>
    <name evidence="13" type="ORF">JKP34_10740</name>
</gene>
<evidence type="ECO:0000256" key="3">
    <source>
        <dbReference type="ARBA" id="ARBA00022722"/>
    </source>
</evidence>
<feature type="domain" description="DNA/RNA non-specific endonuclease/pyrophosphatase/phosphodiesterase" evidence="12">
    <location>
        <begin position="247"/>
        <end position="457"/>
    </location>
</feature>
<dbReference type="GO" id="GO:0016787">
    <property type="term" value="F:hydrolase activity"/>
    <property type="evidence" value="ECO:0007669"/>
    <property type="project" value="UniProtKB-KW"/>
</dbReference>
<feature type="domain" description="ENPP1-3/EXOG-like endonuclease/phosphodiesterase" evidence="11">
    <location>
        <begin position="248"/>
        <end position="457"/>
    </location>
</feature>
<evidence type="ECO:0000256" key="7">
    <source>
        <dbReference type="ARBA" id="ARBA00022842"/>
    </source>
</evidence>
<keyword evidence="7" id="KW-0460">Magnesium</keyword>
<evidence type="ECO:0000259" key="12">
    <source>
        <dbReference type="SMART" id="SM00892"/>
    </source>
</evidence>
<evidence type="ECO:0000256" key="8">
    <source>
        <dbReference type="PIRSR" id="PIRSR640255-1"/>
    </source>
</evidence>
<dbReference type="InterPro" id="IPR044925">
    <property type="entry name" value="His-Me_finger_sf"/>
</dbReference>
<dbReference type="SMART" id="SM00892">
    <property type="entry name" value="Endonuclease_NS"/>
    <property type="match status" value="1"/>
</dbReference>
<feature type="binding site" evidence="9">
    <location>
        <position position="341"/>
    </location>
    <ligand>
        <name>Mg(2+)</name>
        <dbReference type="ChEBI" id="CHEBI:18420"/>
        <note>catalytic</note>
    </ligand>
</feature>